<evidence type="ECO:0000256" key="2">
    <source>
        <dbReference type="ARBA" id="ARBA00022821"/>
    </source>
</evidence>
<proteinExistence type="predicted"/>
<dbReference type="InterPro" id="IPR058922">
    <property type="entry name" value="WHD_DRP"/>
</dbReference>
<feature type="domain" description="R13L1/DRL21-like LRR repeat region" evidence="4">
    <location>
        <begin position="224"/>
        <end position="345"/>
    </location>
</feature>
<organism evidence="5">
    <name type="scientific">Opuntia streptacantha</name>
    <name type="common">Prickly pear cactus</name>
    <name type="synonym">Opuntia cardona</name>
    <dbReference type="NCBI Taxonomy" id="393608"/>
    <lineage>
        <taxon>Eukaryota</taxon>
        <taxon>Viridiplantae</taxon>
        <taxon>Streptophyta</taxon>
        <taxon>Embryophyta</taxon>
        <taxon>Tracheophyta</taxon>
        <taxon>Spermatophyta</taxon>
        <taxon>Magnoliopsida</taxon>
        <taxon>eudicotyledons</taxon>
        <taxon>Gunneridae</taxon>
        <taxon>Pentapetalae</taxon>
        <taxon>Caryophyllales</taxon>
        <taxon>Cactineae</taxon>
        <taxon>Cactaceae</taxon>
        <taxon>Opuntioideae</taxon>
        <taxon>Opuntia</taxon>
    </lineage>
</organism>
<accession>A0A7C9EI35</accession>
<reference evidence="5" key="2">
    <citation type="submission" date="2020-07" db="EMBL/GenBank/DDBJ databases">
        <authorList>
            <person name="Vera ALvarez R."/>
            <person name="Arias-Moreno D.M."/>
            <person name="Jimenez-Jacinto V."/>
            <person name="Jimenez-Bremont J.F."/>
            <person name="Swaminathan K."/>
            <person name="Moose S.P."/>
            <person name="Guerrero-Gonzalez M.L."/>
            <person name="Marino-Ramirez L."/>
            <person name="Landsman D."/>
            <person name="Rodriguez-Kessler M."/>
            <person name="Delgado-Sanchez P."/>
        </authorList>
    </citation>
    <scope>NUCLEOTIDE SEQUENCE</scope>
    <source>
        <tissue evidence="5">Cladode</tissue>
    </source>
</reference>
<dbReference type="Pfam" id="PF25019">
    <property type="entry name" value="LRR_R13L1-DRL21"/>
    <property type="match status" value="1"/>
</dbReference>
<dbReference type="SUPFAM" id="SSF52058">
    <property type="entry name" value="L domain-like"/>
    <property type="match status" value="2"/>
</dbReference>
<evidence type="ECO:0000259" key="4">
    <source>
        <dbReference type="Pfam" id="PF25019"/>
    </source>
</evidence>
<keyword evidence="2" id="KW-0611">Plant defense</keyword>
<dbReference type="Pfam" id="PF23559">
    <property type="entry name" value="WHD_DRP"/>
    <property type="match status" value="1"/>
</dbReference>
<dbReference type="EMBL" id="GISG01242171">
    <property type="protein sequence ID" value="MBA4669042.1"/>
    <property type="molecule type" value="Transcribed_RNA"/>
</dbReference>
<sequence length="522" mass="59444">MELIGNEYFNILLNNSFFQDVEFDEQGNILTCQMHDIVNALAKVVSRQECLNVTKNTGMGNASFDIRHLYLSAYKDIAPQLKRKLRTLIAISLHIHKPYDLLMHAKFLWVLILVCAGITELPDTIGTMKHLRYLDISENDIMVLPNAVSMLYNLQTFKHMCKESRHWSAYPAFPKGLGNLVNLRHIHANTFSCSGFSLRILLENATSGTAMILGQGRRKWGSRITDLCLLNELRGSLAIWQLEYVQSREAARKANLRTKEHIQQLDLAWSYNTTCLTNCDEVLEELQPHLNLNILNIWYYEGKLSPSWLTGLCNLEQMKIFYCRKLKQLPAASVFPCLKVLKVWGCDSLTSFPDSKGLNSLEELRIGRCPMLEVLPSLQPLCNLKVLEIHNCVKMTTLPDGLSDLPNLTTLEVGPLCQDLDYFPFPADLQRASPLSKSLRKLRLTGWPKVRDLPHQLQHLTCVHTLSLGYFDSIKSIPQWLGNLPSLKALEFWHMLSLRYRMLPPEVIGLVVPSGFISVPLC</sequence>
<keyword evidence="1" id="KW-0433">Leucine-rich repeat</keyword>
<reference evidence="5" key="1">
    <citation type="journal article" date="2013" name="J. Plant Res.">
        <title>Effect of fungi and light on seed germination of three Opuntia species from semiarid lands of central Mexico.</title>
        <authorList>
            <person name="Delgado-Sanchez P."/>
            <person name="Jimenez-Bremont J.F."/>
            <person name="Guerrero-Gonzalez Mde L."/>
            <person name="Flores J."/>
        </authorList>
    </citation>
    <scope>NUCLEOTIDE SEQUENCE</scope>
    <source>
        <tissue evidence="5">Cladode</tissue>
    </source>
</reference>
<name>A0A7C9EI35_OPUST</name>
<dbReference type="InterPro" id="IPR032675">
    <property type="entry name" value="LRR_dom_sf"/>
</dbReference>
<feature type="domain" description="Disease resistance protein winged helix" evidence="3">
    <location>
        <begin position="1"/>
        <end position="42"/>
    </location>
</feature>
<dbReference type="GO" id="GO:0006952">
    <property type="term" value="P:defense response"/>
    <property type="evidence" value="ECO:0007669"/>
    <property type="project" value="UniProtKB-KW"/>
</dbReference>
<dbReference type="PANTHER" id="PTHR36766:SF70">
    <property type="entry name" value="DISEASE RESISTANCE PROTEIN RGA4"/>
    <property type="match status" value="1"/>
</dbReference>
<protein>
    <submittedName>
        <fullName evidence="5">Uncharacterized protein</fullName>
    </submittedName>
</protein>
<dbReference type="InterPro" id="IPR056789">
    <property type="entry name" value="LRR_R13L1-DRL21"/>
</dbReference>
<evidence type="ECO:0000313" key="5">
    <source>
        <dbReference type="EMBL" id="MBA4669042.1"/>
    </source>
</evidence>
<dbReference type="PANTHER" id="PTHR36766">
    <property type="entry name" value="PLANT BROAD-SPECTRUM MILDEW RESISTANCE PROTEIN RPW8"/>
    <property type="match status" value="1"/>
</dbReference>
<dbReference type="Gene3D" id="3.80.10.10">
    <property type="entry name" value="Ribonuclease Inhibitor"/>
    <property type="match status" value="2"/>
</dbReference>
<evidence type="ECO:0000259" key="3">
    <source>
        <dbReference type="Pfam" id="PF23559"/>
    </source>
</evidence>
<dbReference type="AlphaFoldDB" id="A0A7C9EI35"/>
<evidence type="ECO:0000256" key="1">
    <source>
        <dbReference type="ARBA" id="ARBA00022614"/>
    </source>
</evidence>